<sequence>KESTEYHDLLQLDIEESYRNMVYKIEGAYQWVRQNADSEFVVKVDSDTVVHIDRLYKRLKIYENTESGDWLACYKYAQQTAIGNPIRDKCTHWYIPDSDYSLDFLPDYCRGGGYAFKRKTFDKIVQRLNDHKVFEVEDMFFTGVVAGNLDVTFMEGVIPFEYTDYSECDSHGPSVSMLNTHNQFAGSTSKKNLKAAWARLKSPICR</sequence>
<dbReference type="GO" id="GO:0006493">
    <property type="term" value="P:protein O-linked glycosylation"/>
    <property type="evidence" value="ECO:0007669"/>
    <property type="project" value="TreeGrafter"/>
</dbReference>
<dbReference type="Proteomes" id="UP001432027">
    <property type="component" value="Unassembled WGS sequence"/>
</dbReference>
<dbReference type="Gene3D" id="3.90.550.50">
    <property type="match status" value="1"/>
</dbReference>
<dbReference type="Pfam" id="PF01762">
    <property type="entry name" value="Galactosyl_T"/>
    <property type="match status" value="1"/>
</dbReference>
<feature type="non-terminal residue" evidence="11">
    <location>
        <position position="1"/>
    </location>
</feature>
<evidence type="ECO:0000256" key="6">
    <source>
        <dbReference type="ARBA" id="ARBA00022968"/>
    </source>
</evidence>
<dbReference type="GO" id="GO:0016758">
    <property type="term" value="F:hexosyltransferase activity"/>
    <property type="evidence" value="ECO:0007669"/>
    <property type="project" value="InterPro"/>
</dbReference>
<dbReference type="AlphaFoldDB" id="A0AAV5UK64"/>
<evidence type="ECO:0000256" key="9">
    <source>
        <dbReference type="ARBA" id="ARBA00023136"/>
    </source>
</evidence>
<keyword evidence="7" id="KW-1133">Transmembrane helix</keyword>
<organism evidence="11 12">
    <name type="scientific">Pristionchus entomophagus</name>
    <dbReference type="NCBI Taxonomy" id="358040"/>
    <lineage>
        <taxon>Eukaryota</taxon>
        <taxon>Metazoa</taxon>
        <taxon>Ecdysozoa</taxon>
        <taxon>Nematoda</taxon>
        <taxon>Chromadorea</taxon>
        <taxon>Rhabditida</taxon>
        <taxon>Rhabditina</taxon>
        <taxon>Diplogasteromorpha</taxon>
        <taxon>Diplogasteroidea</taxon>
        <taxon>Neodiplogasteridae</taxon>
        <taxon>Pristionchus</taxon>
    </lineage>
</organism>
<feature type="non-terminal residue" evidence="11">
    <location>
        <position position="206"/>
    </location>
</feature>
<evidence type="ECO:0000256" key="8">
    <source>
        <dbReference type="ARBA" id="ARBA00023034"/>
    </source>
</evidence>
<comment type="caution">
    <text evidence="11">The sequence shown here is derived from an EMBL/GenBank/DDBJ whole genome shotgun (WGS) entry which is preliminary data.</text>
</comment>
<keyword evidence="9" id="KW-0472">Membrane</keyword>
<evidence type="ECO:0000313" key="12">
    <source>
        <dbReference type="Proteomes" id="UP001432027"/>
    </source>
</evidence>
<evidence type="ECO:0000256" key="10">
    <source>
        <dbReference type="RuleBase" id="RU363063"/>
    </source>
</evidence>
<keyword evidence="6" id="KW-0735">Signal-anchor</keyword>
<proteinExistence type="inferred from homology"/>
<evidence type="ECO:0000256" key="2">
    <source>
        <dbReference type="ARBA" id="ARBA00008661"/>
    </source>
</evidence>
<dbReference type="InterPro" id="IPR002659">
    <property type="entry name" value="Glyco_trans_31"/>
</dbReference>
<evidence type="ECO:0000256" key="7">
    <source>
        <dbReference type="ARBA" id="ARBA00022989"/>
    </source>
</evidence>
<evidence type="ECO:0000256" key="4">
    <source>
        <dbReference type="ARBA" id="ARBA00022679"/>
    </source>
</evidence>
<evidence type="ECO:0000256" key="1">
    <source>
        <dbReference type="ARBA" id="ARBA00004323"/>
    </source>
</evidence>
<keyword evidence="8 10" id="KW-0333">Golgi apparatus</keyword>
<name>A0AAV5UK64_9BILA</name>
<comment type="subcellular location">
    <subcellularLocation>
        <location evidence="1 10">Golgi apparatus membrane</location>
        <topology evidence="1 10">Single-pass type II membrane protein</topology>
    </subcellularLocation>
</comment>
<dbReference type="PANTHER" id="PTHR11214">
    <property type="entry name" value="BETA-1,3-N-ACETYLGLUCOSAMINYLTRANSFERASE"/>
    <property type="match status" value="1"/>
</dbReference>
<evidence type="ECO:0000256" key="5">
    <source>
        <dbReference type="ARBA" id="ARBA00022692"/>
    </source>
</evidence>
<evidence type="ECO:0000256" key="3">
    <source>
        <dbReference type="ARBA" id="ARBA00022676"/>
    </source>
</evidence>
<keyword evidence="4" id="KW-0808">Transferase</keyword>
<keyword evidence="5" id="KW-0812">Transmembrane</keyword>
<dbReference type="EMBL" id="BTSX01000006">
    <property type="protein sequence ID" value="GMT07369.1"/>
    <property type="molecule type" value="Genomic_DNA"/>
</dbReference>
<dbReference type="SUPFAM" id="SSF53448">
    <property type="entry name" value="Nucleotide-diphospho-sugar transferases"/>
    <property type="match status" value="1"/>
</dbReference>
<dbReference type="EC" id="2.4.1.-" evidence="10"/>
<dbReference type="InterPro" id="IPR029044">
    <property type="entry name" value="Nucleotide-diphossugar_trans"/>
</dbReference>
<comment type="similarity">
    <text evidence="2 10">Belongs to the glycosyltransferase 31 family.</text>
</comment>
<evidence type="ECO:0000313" key="11">
    <source>
        <dbReference type="EMBL" id="GMT07369.1"/>
    </source>
</evidence>
<dbReference type="GO" id="GO:0000139">
    <property type="term" value="C:Golgi membrane"/>
    <property type="evidence" value="ECO:0007669"/>
    <property type="project" value="UniProtKB-SubCell"/>
</dbReference>
<gene>
    <name evidence="11" type="ORF">PENTCL1PPCAC_29543</name>
</gene>
<dbReference type="PANTHER" id="PTHR11214:SF391">
    <property type="entry name" value="BETA-1,3-GALACTOSYLTRANSFERASE BRE-2-RELATED"/>
    <property type="match status" value="1"/>
</dbReference>
<accession>A0AAV5UK64</accession>
<keyword evidence="3 10" id="KW-0328">Glycosyltransferase</keyword>
<keyword evidence="12" id="KW-1185">Reference proteome</keyword>
<protein>
    <recommendedName>
        <fullName evidence="10">Hexosyltransferase</fullName>
        <ecNumber evidence="10">2.4.1.-</ecNumber>
    </recommendedName>
</protein>
<reference evidence="11" key="1">
    <citation type="submission" date="2023-10" db="EMBL/GenBank/DDBJ databases">
        <title>Genome assembly of Pristionchus species.</title>
        <authorList>
            <person name="Yoshida K."/>
            <person name="Sommer R.J."/>
        </authorList>
    </citation>
    <scope>NUCLEOTIDE SEQUENCE</scope>
    <source>
        <strain evidence="11">RS0144</strain>
    </source>
</reference>